<keyword evidence="3" id="KW-0472">Membrane</keyword>
<evidence type="ECO:0000259" key="8">
    <source>
        <dbReference type="PROSITE" id="PS50835"/>
    </source>
</evidence>
<dbReference type="PANTHER" id="PTHR24100">
    <property type="entry name" value="BUTYROPHILIN"/>
    <property type="match status" value="1"/>
</dbReference>
<dbReference type="GO" id="GO:0009897">
    <property type="term" value="C:external side of plasma membrane"/>
    <property type="evidence" value="ECO:0007669"/>
    <property type="project" value="TreeGrafter"/>
</dbReference>
<dbReference type="Ensembl" id="ENSMMOT00000028429.1">
    <property type="protein sequence ID" value="ENSMMOP00000027953.1"/>
    <property type="gene ID" value="ENSMMOG00000021132.1"/>
</dbReference>
<dbReference type="InterPro" id="IPR036179">
    <property type="entry name" value="Ig-like_dom_sf"/>
</dbReference>
<dbReference type="GO" id="GO:0050863">
    <property type="term" value="P:regulation of T cell activation"/>
    <property type="evidence" value="ECO:0007669"/>
    <property type="project" value="UniProtKB-ARBA"/>
</dbReference>
<dbReference type="AlphaFoldDB" id="A0A3Q3XA41"/>
<dbReference type="OMA" id="RCCFIYV"/>
<reference evidence="9" key="2">
    <citation type="submission" date="2025-09" db="UniProtKB">
        <authorList>
            <consortium name="Ensembl"/>
        </authorList>
    </citation>
    <scope>IDENTIFICATION</scope>
</reference>
<dbReference type="FunFam" id="2.60.40.10:FF:000142">
    <property type="entry name" value="V-set domain-containing T-cell activation inhibitor 1"/>
    <property type="match status" value="1"/>
</dbReference>
<dbReference type="SUPFAM" id="SSF48726">
    <property type="entry name" value="Immunoglobulin"/>
    <property type="match status" value="1"/>
</dbReference>
<dbReference type="GO" id="GO:0005102">
    <property type="term" value="F:signaling receptor binding"/>
    <property type="evidence" value="ECO:0007669"/>
    <property type="project" value="TreeGrafter"/>
</dbReference>
<dbReference type="SMART" id="SM00409">
    <property type="entry name" value="IG"/>
    <property type="match status" value="1"/>
</dbReference>
<feature type="region of interest" description="Disordered" evidence="7">
    <location>
        <begin position="121"/>
        <end position="155"/>
    </location>
</feature>
<comment type="subcellular location">
    <subcellularLocation>
        <location evidence="1">Membrane</location>
    </subcellularLocation>
</comment>
<dbReference type="InterPro" id="IPR003599">
    <property type="entry name" value="Ig_sub"/>
</dbReference>
<feature type="domain" description="Ig-like" evidence="8">
    <location>
        <begin position="21"/>
        <end position="115"/>
    </location>
</feature>
<dbReference type="InterPro" id="IPR013106">
    <property type="entry name" value="Ig_V-set"/>
</dbReference>
<proteinExistence type="predicted"/>
<organism evidence="9 10">
    <name type="scientific">Mola mola</name>
    <name type="common">Ocean sunfish</name>
    <name type="synonym">Tetraodon mola</name>
    <dbReference type="NCBI Taxonomy" id="94237"/>
    <lineage>
        <taxon>Eukaryota</taxon>
        <taxon>Metazoa</taxon>
        <taxon>Chordata</taxon>
        <taxon>Craniata</taxon>
        <taxon>Vertebrata</taxon>
        <taxon>Euteleostomi</taxon>
        <taxon>Actinopterygii</taxon>
        <taxon>Neopterygii</taxon>
        <taxon>Teleostei</taxon>
        <taxon>Neoteleostei</taxon>
        <taxon>Acanthomorphata</taxon>
        <taxon>Eupercaria</taxon>
        <taxon>Tetraodontiformes</taxon>
        <taxon>Molidae</taxon>
        <taxon>Mola</taxon>
    </lineage>
</organism>
<feature type="compositionally biased region" description="Basic residues" evidence="7">
    <location>
        <begin position="138"/>
        <end position="147"/>
    </location>
</feature>
<dbReference type="GO" id="GO:0001817">
    <property type="term" value="P:regulation of cytokine production"/>
    <property type="evidence" value="ECO:0007669"/>
    <property type="project" value="TreeGrafter"/>
</dbReference>
<dbReference type="GO" id="GO:1903037">
    <property type="term" value="P:regulation of leukocyte cell-cell adhesion"/>
    <property type="evidence" value="ECO:0007669"/>
    <property type="project" value="UniProtKB-ARBA"/>
</dbReference>
<dbReference type="PANTHER" id="PTHR24100:SF151">
    <property type="entry name" value="ICOS LIGAND"/>
    <property type="match status" value="1"/>
</dbReference>
<dbReference type="InterPro" id="IPR050504">
    <property type="entry name" value="IgSF_BTN/MOG"/>
</dbReference>
<dbReference type="Pfam" id="PF07686">
    <property type="entry name" value="V-set"/>
    <property type="match status" value="1"/>
</dbReference>
<evidence type="ECO:0000313" key="10">
    <source>
        <dbReference type="Proteomes" id="UP000261620"/>
    </source>
</evidence>
<protein>
    <recommendedName>
        <fullName evidence="8">Ig-like domain-containing protein</fullName>
    </recommendedName>
</protein>
<dbReference type="STRING" id="94237.ENSMMOP00000027953"/>
<evidence type="ECO:0000256" key="2">
    <source>
        <dbReference type="ARBA" id="ARBA00022729"/>
    </source>
</evidence>
<reference evidence="9" key="1">
    <citation type="submission" date="2025-08" db="UniProtKB">
        <authorList>
            <consortium name="Ensembl"/>
        </authorList>
    </citation>
    <scope>IDENTIFICATION</scope>
</reference>
<dbReference type="GO" id="GO:0050852">
    <property type="term" value="P:T cell receptor signaling pathway"/>
    <property type="evidence" value="ECO:0007669"/>
    <property type="project" value="TreeGrafter"/>
</dbReference>
<keyword evidence="5" id="KW-0325">Glycoprotein</keyword>
<keyword evidence="6" id="KW-0393">Immunoglobulin domain</keyword>
<dbReference type="PROSITE" id="PS50835">
    <property type="entry name" value="IG_LIKE"/>
    <property type="match status" value="1"/>
</dbReference>
<evidence type="ECO:0000256" key="4">
    <source>
        <dbReference type="ARBA" id="ARBA00023157"/>
    </source>
</evidence>
<sequence>KACFCSVYLLPVLSDQEAAGVTLQCRLDPHIDLLDFTVDWRRVDLNQDVHVYRHKRDDPAPQVESYRGRTSLDHEELRRGFLTLSISSLQLSDSGPYTCYVPKLNARCTIELSVASQTLLRHPPRSNQKVAAGNTSSVRRRRRRQTRSQRPEKPDFEFLRKVNACKTRRFNVKAVK</sequence>
<evidence type="ECO:0000256" key="3">
    <source>
        <dbReference type="ARBA" id="ARBA00023136"/>
    </source>
</evidence>
<dbReference type="InterPro" id="IPR013783">
    <property type="entry name" value="Ig-like_fold"/>
</dbReference>
<dbReference type="InterPro" id="IPR007110">
    <property type="entry name" value="Ig-like_dom"/>
</dbReference>
<evidence type="ECO:0000313" key="9">
    <source>
        <dbReference type="Ensembl" id="ENSMMOP00000027953.1"/>
    </source>
</evidence>
<evidence type="ECO:0000256" key="6">
    <source>
        <dbReference type="ARBA" id="ARBA00023319"/>
    </source>
</evidence>
<evidence type="ECO:0000256" key="7">
    <source>
        <dbReference type="SAM" id="MobiDB-lite"/>
    </source>
</evidence>
<evidence type="ECO:0000256" key="1">
    <source>
        <dbReference type="ARBA" id="ARBA00004370"/>
    </source>
</evidence>
<evidence type="ECO:0000256" key="5">
    <source>
        <dbReference type="ARBA" id="ARBA00023180"/>
    </source>
</evidence>
<name>A0A3Q3XA41_MOLML</name>
<dbReference type="Gene3D" id="2.60.40.10">
    <property type="entry name" value="Immunoglobulins"/>
    <property type="match status" value="1"/>
</dbReference>
<dbReference type="Proteomes" id="UP000261620">
    <property type="component" value="Unplaced"/>
</dbReference>
<accession>A0A3Q3XA41</accession>
<keyword evidence="4" id="KW-1015">Disulfide bond</keyword>
<keyword evidence="2" id="KW-0732">Signal</keyword>
<keyword evidence="10" id="KW-1185">Reference proteome</keyword>